<dbReference type="EMBL" id="NKXS01001784">
    <property type="protein sequence ID" value="PIN16893.1"/>
    <property type="molecule type" value="Genomic_DNA"/>
</dbReference>
<protein>
    <submittedName>
        <fullName evidence="2">Uncharacterized protein</fullName>
    </submittedName>
</protein>
<name>A0A2G9HHJ1_9LAMI</name>
<feature type="compositionally biased region" description="Acidic residues" evidence="1">
    <location>
        <begin position="91"/>
        <end position="101"/>
    </location>
</feature>
<organism evidence="2 3">
    <name type="scientific">Handroanthus impetiginosus</name>
    <dbReference type="NCBI Taxonomy" id="429701"/>
    <lineage>
        <taxon>Eukaryota</taxon>
        <taxon>Viridiplantae</taxon>
        <taxon>Streptophyta</taxon>
        <taxon>Embryophyta</taxon>
        <taxon>Tracheophyta</taxon>
        <taxon>Spermatophyta</taxon>
        <taxon>Magnoliopsida</taxon>
        <taxon>eudicotyledons</taxon>
        <taxon>Gunneridae</taxon>
        <taxon>Pentapetalae</taxon>
        <taxon>asterids</taxon>
        <taxon>lamiids</taxon>
        <taxon>Lamiales</taxon>
        <taxon>Bignoniaceae</taxon>
        <taxon>Crescentiina</taxon>
        <taxon>Tabebuia alliance</taxon>
        <taxon>Handroanthus</taxon>
    </lineage>
</organism>
<evidence type="ECO:0000313" key="2">
    <source>
        <dbReference type="EMBL" id="PIN16893.1"/>
    </source>
</evidence>
<dbReference type="AlphaFoldDB" id="A0A2G9HHJ1"/>
<gene>
    <name evidence="2" type="ORF">CDL12_10452</name>
</gene>
<accession>A0A2G9HHJ1</accession>
<evidence type="ECO:0000313" key="3">
    <source>
        <dbReference type="Proteomes" id="UP000231279"/>
    </source>
</evidence>
<proteinExistence type="predicted"/>
<comment type="caution">
    <text evidence="2">The sequence shown here is derived from an EMBL/GenBank/DDBJ whole genome shotgun (WGS) entry which is preliminary data.</text>
</comment>
<dbReference type="Proteomes" id="UP000231279">
    <property type="component" value="Unassembled WGS sequence"/>
</dbReference>
<feature type="region of interest" description="Disordered" evidence="1">
    <location>
        <begin position="90"/>
        <end position="111"/>
    </location>
</feature>
<keyword evidence="3" id="KW-1185">Reference proteome</keyword>
<sequence length="111" mass="12824">MEKKFSIQMTEPYLFRQNYLRWWNKFDFFDKDAVYTKRGAIALTPPTAPAKQSSMQNSPQLSLKDMLAGLSQEEAMKLFTETFGVRIDSQDPYEADSDDSLMELTQHLGKS</sequence>
<evidence type="ECO:0000256" key="1">
    <source>
        <dbReference type="SAM" id="MobiDB-lite"/>
    </source>
</evidence>
<reference evidence="3" key="1">
    <citation type="journal article" date="2018" name="Gigascience">
        <title>Genome assembly of the Pink Ipe (Handroanthus impetiginosus, Bignoniaceae), a highly valued, ecologically keystone Neotropical timber forest tree.</title>
        <authorList>
            <person name="Silva-Junior O.B."/>
            <person name="Grattapaglia D."/>
            <person name="Novaes E."/>
            <person name="Collevatti R.G."/>
        </authorList>
    </citation>
    <scope>NUCLEOTIDE SEQUENCE [LARGE SCALE GENOMIC DNA]</scope>
    <source>
        <strain evidence="3">cv. UFG-1</strain>
    </source>
</reference>